<feature type="region of interest" description="Disordered" evidence="2">
    <location>
        <begin position="560"/>
        <end position="655"/>
    </location>
</feature>
<dbReference type="eggNOG" id="ENOG502QPQA">
    <property type="taxonomic scope" value="Eukaryota"/>
</dbReference>
<feature type="region of interest" description="Disordered" evidence="2">
    <location>
        <begin position="286"/>
        <end position="384"/>
    </location>
</feature>
<reference evidence="4" key="1">
    <citation type="submission" date="2013-07" db="EMBL/GenBank/DDBJ databases">
        <title>The genome of Eucalyptus grandis.</title>
        <authorList>
            <person name="Schmutz J."/>
            <person name="Hayes R."/>
            <person name="Myburg A."/>
            <person name="Tuskan G."/>
            <person name="Grattapaglia D."/>
            <person name="Rokhsar D.S."/>
        </authorList>
    </citation>
    <scope>NUCLEOTIDE SEQUENCE</scope>
    <source>
        <tissue evidence="4">Leaf extractions</tissue>
    </source>
</reference>
<dbReference type="PANTHER" id="PTHR23099">
    <property type="entry name" value="TRANSCRIPTIONAL REGULATOR"/>
    <property type="match status" value="1"/>
</dbReference>
<sequence length="691" mass="75770">MNTAAATAAATATEAPEAAATRVYVGGVGGSVGEDDLRKIFGALGTIGAVEIVRNKGRSFAYFDFVPATQNSLNKLFSKYNGCVWKGGRLRLEKAKEHYLIRLKREWEEDAEQNITPSDALDAKKDPAAPVKAKNFLDKEKHLQIFFPRLKKVKSLPFRGTGKHKYSFQRVEVPPLPKLFCDCEEHSNLSHSLQVKKTHELDSQGDGGVNAEELDMMNSVMNKLFQREAESIPARSGNELIKEEKISSAGFLEPQLEEDMVDHDDDDDNLVINMVTGVGDGITGGHIGNFSTNQESKAHKKTSGDGPAQNRLPIKKRDGALPNKEDKSLLHGHGARKESFSSSNGQNDSLPVDSEISRNSRKLKPVVSESRTQNMKKHPLWSQKSSWKKLLGERNEFAFSVSHVLSGGGTPGDEQLLSDNSNVLSVDCKNQHGDEQPEHAEDKTNESAKLEDTTESESAIQNKSSAKTGGTLGDEQLLSDYSNVLNSVDQKNQHGDDQHEHAEDKTNESAKLEDTTESEFAIQNKSSVKTGRGKSWLHKSSWTQLVTDNKSKSFSISVIKPAINSEHGPPADNIAKSKQHDESVQDGSHGLRGEMEESSSAALDSSKASQVMEQNLPQLEGSEGTLNSSSLTVQNSNKAAAASLTEERQISVPNQSVIRVDQECRFMRSEASLRDWANSKASLAKSLKRKR</sequence>
<feature type="domain" description="RRM" evidence="3">
    <location>
        <begin position="21"/>
        <end position="97"/>
    </location>
</feature>
<dbReference type="KEGG" id="egr:104437284"/>
<dbReference type="PANTHER" id="PTHR23099:SF0">
    <property type="entry name" value="GERM CELL NUCLEAR ACIDIC PROTEIN"/>
    <property type="match status" value="1"/>
</dbReference>
<dbReference type="Gramene" id="KCW80762">
    <property type="protein sequence ID" value="KCW80762"/>
    <property type="gene ID" value="EUGRSUZ_C02149"/>
</dbReference>
<evidence type="ECO:0000313" key="4">
    <source>
        <dbReference type="EMBL" id="KCW80761.1"/>
    </source>
</evidence>
<accession>A0A059CRD6</accession>
<name>A0A059CRD6_EUCGR</name>
<feature type="compositionally biased region" description="Basic and acidic residues" evidence="2">
    <location>
        <begin position="429"/>
        <end position="452"/>
    </location>
</feature>
<feature type="compositionally biased region" description="Polar residues" evidence="2">
    <location>
        <begin position="340"/>
        <end position="349"/>
    </location>
</feature>
<feature type="compositionally biased region" description="Basic and acidic residues" evidence="2">
    <location>
        <begin position="491"/>
        <end position="514"/>
    </location>
</feature>
<dbReference type="FunCoup" id="A0A059CRD6">
    <property type="interactions" value="803"/>
</dbReference>
<dbReference type="OMA" id="CVWKGGK"/>
<gene>
    <name evidence="4" type="ORF">EUGRSUZ_C02149</name>
</gene>
<dbReference type="OrthoDB" id="21643at2759"/>
<protein>
    <recommendedName>
        <fullName evidence="3">RRM domain-containing protein</fullName>
    </recommendedName>
</protein>
<feature type="region of interest" description="Disordered" evidence="2">
    <location>
        <begin position="669"/>
        <end position="691"/>
    </location>
</feature>
<dbReference type="AlphaFoldDB" id="A0A059CRD6"/>
<evidence type="ECO:0000256" key="2">
    <source>
        <dbReference type="SAM" id="MobiDB-lite"/>
    </source>
</evidence>
<dbReference type="GO" id="GO:0005634">
    <property type="term" value="C:nucleus"/>
    <property type="evidence" value="ECO:0000318"/>
    <property type="project" value="GO_Central"/>
</dbReference>
<evidence type="ECO:0000256" key="1">
    <source>
        <dbReference type="PROSITE-ProRule" id="PRU00176"/>
    </source>
</evidence>
<dbReference type="STRING" id="71139.A0A059CRD6"/>
<feature type="region of interest" description="Disordered" evidence="2">
    <location>
        <begin position="425"/>
        <end position="542"/>
    </location>
</feature>
<dbReference type="Gene3D" id="3.30.70.330">
    <property type="match status" value="1"/>
</dbReference>
<feature type="compositionally biased region" description="Polar residues" evidence="2">
    <location>
        <begin position="624"/>
        <end position="638"/>
    </location>
</feature>
<dbReference type="Gramene" id="KCW80761">
    <property type="protein sequence ID" value="KCW80761"/>
    <property type="gene ID" value="EUGRSUZ_C02149"/>
</dbReference>
<dbReference type="InterPro" id="IPR012677">
    <property type="entry name" value="Nucleotide-bd_a/b_plait_sf"/>
</dbReference>
<proteinExistence type="predicted"/>
<dbReference type="SUPFAM" id="SSF54928">
    <property type="entry name" value="RNA-binding domain, RBD"/>
    <property type="match status" value="1"/>
</dbReference>
<organism evidence="4">
    <name type="scientific">Eucalyptus grandis</name>
    <name type="common">Flooded gum</name>
    <dbReference type="NCBI Taxonomy" id="71139"/>
    <lineage>
        <taxon>Eukaryota</taxon>
        <taxon>Viridiplantae</taxon>
        <taxon>Streptophyta</taxon>
        <taxon>Embryophyta</taxon>
        <taxon>Tracheophyta</taxon>
        <taxon>Spermatophyta</taxon>
        <taxon>Magnoliopsida</taxon>
        <taxon>eudicotyledons</taxon>
        <taxon>Gunneridae</taxon>
        <taxon>Pentapetalae</taxon>
        <taxon>rosids</taxon>
        <taxon>malvids</taxon>
        <taxon>Myrtales</taxon>
        <taxon>Myrtaceae</taxon>
        <taxon>Myrtoideae</taxon>
        <taxon>Eucalypteae</taxon>
        <taxon>Eucalyptus</taxon>
    </lineage>
</organism>
<dbReference type="SMART" id="SM00360">
    <property type="entry name" value="RRM"/>
    <property type="match status" value="1"/>
</dbReference>
<dbReference type="GO" id="GO:0003723">
    <property type="term" value="F:RNA binding"/>
    <property type="evidence" value="ECO:0007669"/>
    <property type="project" value="UniProtKB-UniRule"/>
</dbReference>
<dbReference type="PROSITE" id="PS50102">
    <property type="entry name" value="RRM"/>
    <property type="match status" value="1"/>
</dbReference>
<dbReference type="InterPro" id="IPR035979">
    <property type="entry name" value="RBD_domain_sf"/>
</dbReference>
<feature type="compositionally biased region" description="Basic and acidic residues" evidence="2">
    <location>
        <begin position="578"/>
        <end position="595"/>
    </location>
</feature>
<dbReference type="EMBL" id="KK198755">
    <property type="protein sequence ID" value="KCW80762.1"/>
    <property type="molecule type" value="Genomic_DNA"/>
</dbReference>
<feature type="compositionally biased region" description="Low complexity" evidence="2">
    <location>
        <begin position="598"/>
        <end position="609"/>
    </location>
</feature>
<dbReference type="EMBL" id="KK198755">
    <property type="protein sequence ID" value="KCW80761.1"/>
    <property type="molecule type" value="Genomic_DNA"/>
</dbReference>
<keyword evidence="1" id="KW-0694">RNA-binding</keyword>
<evidence type="ECO:0000259" key="3">
    <source>
        <dbReference type="PROSITE" id="PS50102"/>
    </source>
</evidence>
<feature type="compositionally biased region" description="Basic and acidic residues" evidence="2">
    <location>
        <begin position="315"/>
        <end position="339"/>
    </location>
</feature>
<dbReference type="InterPro" id="IPR000504">
    <property type="entry name" value="RRM_dom"/>
</dbReference>
<feature type="compositionally biased region" description="Polar residues" evidence="2">
    <location>
        <begin position="456"/>
        <end position="468"/>
    </location>
</feature>
<feature type="compositionally biased region" description="Polar residues" evidence="2">
    <location>
        <begin position="479"/>
        <end position="490"/>
    </location>
</feature>